<dbReference type="CDD" id="cd07012">
    <property type="entry name" value="PBP2_Bug_TTT"/>
    <property type="match status" value="1"/>
</dbReference>
<dbReference type="SUPFAM" id="SSF53850">
    <property type="entry name" value="Periplasmic binding protein-like II"/>
    <property type="match status" value="1"/>
</dbReference>
<evidence type="ECO:0000256" key="1">
    <source>
        <dbReference type="ARBA" id="ARBA00006987"/>
    </source>
</evidence>
<evidence type="ECO:0000256" key="2">
    <source>
        <dbReference type="SAM" id="MobiDB-lite"/>
    </source>
</evidence>
<dbReference type="Pfam" id="PF03401">
    <property type="entry name" value="TctC"/>
    <property type="match status" value="1"/>
</dbReference>
<dbReference type="Gene3D" id="3.40.190.150">
    <property type="entry name" value="Bordetella uptake gene, domain 1"/>
    <property type="match status" value="1"/>
</dbReference>
<feature type="signal peptide" evidence="3">
    <location>
        <begin position="1"/>
        <end position="23"/>
    </location>
</feature>
<accession>A0ABS3N062</accession>
<reference evidence="4 5" key="1">
    <citation type="submission" date="2021-03" db="EMBL/GenBank/DDBJ databases">
        <title>Whole genome sequence of Metabacillus bambusae BG109.</title>
        <authorList>
            <person name="Jeong J.W."/>
        </authorList>
    </citation>
    <scope>NUCLEOTIDE SEQUENCE [LARGE SCALE GENOMIC DNA]</scope>
    <source>
        <strain evidence="4 5">BG109</strain>
    </source>
</reference>
<dbReference type="PIRSF" id="PIRSF017082">
    <property type="entry name" value="YflP"/>
    <property type="match status" value="1"/>
</dbReference>
<comment type="caution">
    <text evidence="4">The sequence shown here is derived from an EMBL/GenBank/DDBJ whole genome shotgun (WGS) entry which is preliminary data.</text>
</comment>
<dbReference type="Proteomes" id="UP000663981">
    <property type="component" value="Unassembled WGS sequence"/>
</dbReference>
<name>A0ABS3N062_9BACI</name>
<keyword evidence="5" id="KW-1185">Reference proteome</keyword>
<sequence>MFMKKLLSIVLFGLLLVCLGACSGESASSNGSKEKEQTTNESNYPDKPITIVAPSGAGGGLDTTSRALAKILDQTELVSETMTVENKPGGGQVVGTVEFANKEVGNDYKLLLTSTPFILNNLKKEGNSPISYRDITPLAQLVTENAVLAVSADSQYKDLSSLMEDLKENPSNITFAGGSGPGSYDHLNIVYPAMKAEVDVKSIKYVSYDGGGEALTALLGGNADVVSSDVASVYEYQKAGKVRILGVSSAERLPGEFKDIPTYKEQGVDVELTNWRGIFGPKDMTADAKKYWEEKIEALVTTEDWKNELNNLGFQDGFLNSEDFIKQIEKEEVMYKEILTTLGMQK</sequence>
<proteinExistence type="inferred from homology"/>
<dbReference type="InterPro" id="IPR005064">
    <property type="entry name" value="BUG"/>
</dbReference>
<dbReference type="Gene3D" id="3.40.190.10">
    <property type="entry name" value="Periplasmic binding protein-like II"/>
    <property type="match status" value="1"/>
</dbReference>
<evidence type="ECO:0000313" key="5">
    <source>
        <dbReference type="Proteomes" id="UP000663981"/>
    </source>
</evidence>
<feature type="chain" id="PRO_5045443011" evidence="3">
    <location>
        <begin position="24"/>
        <end position="346"/>
    </location>
</feature>
<keyword evidence="3" id="KW-0732">Signal</keyword>
<dbReference type="PANTHER" id="PTHR42928:SF3">
    <property type="entry name" value="UPF0065 PROTEIN YFLP"/>
    <property type="match status" value="1"/>
</dbReference>
<comment type="similarity">
    <text evidence="1">Belongs to the UPF0065 (bug) family.</text>
</comment>
<dbReference type="InterPro" id="IPR042100">
    <property type="entry name" value="Bug_dom1"/>
</dbReference>
<dbReference type="EMBL" id="JAGDEL010000004">
    <property type="protein sequence ID" value="MBO1511509.1"/>
    <property type="molecule type" value="Genomic_DNA"/>
</dbReference>
<protein>
    <submittedName>
        <fullName evidence="4">Tripartite tricarboxylate transporter substrate binding protein</fullName>
    </submittedName>
</protein>
<feature type="region of interest" description="Disordered" evidence="2">
    <location>
        <begin position="25"/>
        <end position="49"/>
    </location>
</feature>
<organism evidence="4 5">
    <name type="scientific">Metabacillus bambusae</name>
    <dbReference type="NCBI Taxonomy" id="2795218"/>
    <lineage>
        <taxon>Bacteria</taxon>
        <taxon>Bacillati</taxon>
        <taxon>Bacillota</taxon>
        <taxon>Bacilli</taxon>
        <taxon>Bacillales</taxon>
        <taxon>Bacillaceae</taxon>
        <taxon>Metabacillus</taxon>
    </lineage>
</organism>
<evidence type="ECO:0000313" key="4">
    <source>
        <dbReference type="EMBL" id="MBO1511509.1"/>
    </source>
</evidence>
<dbReference type="RefSeq" id="WP_207976575.1">
    <property type="nucleotide sequence ID" value="NZ_JAGDEL010000004.1"/>
</dbReference>
<dbReference type="PANTHER" id="PTHR42928">
    <property type="entry name" value="TRICARBOXYLATE-BINDING PROTEIN"/>
    <property type="match status" value="1"/>
</dbReference>
<gene>
    <name evidence="4" type="ORF">I7822_07495</name>
</gene>
<evidence type="ECO:0000256" key="3">
    <source>
        <dbReference type="SAM" id="SignalP"/>
    </source>
</evidence>